<feature type="compositionally biased region" description="Low complexity" evidence="1">
    <location>
        <begin position="57"/>
        <end position="75"/>
    </location>
</feature>
<feature type="region of interest" description="Disordered" evidence="1">
    <location>
        <begin position="300"/>
        <end position="329"/>
    </location>
</feature>
<feature type="compositionally biased region" description="Basic and acidic residues" evidence="1">
    <location>
        <begin position="305"/>
        <end position="327"/>
    </location>
</feature>
<dbReference type="RefSeq" id="XP_012184516.1">
    <property type="nucleotide sequence ID" value="XM_012329126.1"/>
</dbReference>
<dbReference type="AlphaFoldDB" id="J4GEG4"/>
<dbReference type="GO" id="GO:0005634">
    <property type="term" value="C:nucleus"/>
    <property type="evidence" value="ECO:0007669"/>
    <property type="project" value="TreeGrafter"/>
</dbReference>
<dbReference type="EMBL" id="HE797183">
    <property type="protein sequence ID" value="CCM05233.1"/>
    <property type="molecule type" value="Genomic_DNA"/>
</dbReference>
<dbReference type="PANTHER" id="PTHR46018">
    <property type="entry name" value="ZINC PHOSPHODIESTERASE ELAC PROTEIN 1"/>
    <property type="match status" value="1"/>
</dbReference>
<name>J4GEG4_9APHY</name>
<sequence length="554" mass="60381">MSHKIAVTFLGTTSGGGPSETRNCSSLVIDPLGDGSLWTDHTAGLLNLLRNILGIPKPPSARSQSSSPSASSSDPPRLEIYGPRGLRRFLRVQFLLTHTHTEFRYVVHELLRSEERPSVPGTLPSSGIASSERIKAEEEGISEETSEIVRDEDMLLENEAPGKDIPCDAHGFWRTVAVVNTVGGKRSGGKIVVDAGPIEHRDPCIGYVIREIPNHPSLPDAPVPRKIVILGDTSDPSTLIPLIDTIGPERPALESSESSTSTAGASQKYNSAETKTDDGIPATPSPVTLLIHEATDAYIPSSIDPQERTGRKRTAESVEAKARDRGHSTPAMAGTFARRIGAERLVLNHIGSRFPAPAHPSRSPADKFRLACLHEIERQALHAWAPPNRRARVQAAWDFMYIVLEPNPAPSVSSPPSEISERRSHSTRTEAEDAPRHEQRAGKRQNVETTSVETGERVSDRHNGQEVTEEHTLPTDTAPTALDEFQRNAHTEHTDAARRIPGKHTQRSGKRERSGSDSAKLGHDDRAEREGHGSGRGRRGTGRHEGQEPSKRAR</sequence>
<proteinExistence type="predicted"/>
<dbReference type="InterPro" id="IPR036866">
    <property type="entry name" value="RibonucZ/Hydroxyglut_hydro"/>
</dbReference>
<feature type="region of interest" description="Disordered" evidence="1">
    <location>
        <begin position="407"/>
        <end position="554"/>
    </location>
</feature>
<evidence type="ECO:0008006" key="4">
    <source>
        <dbReference type="Google" id="ProtNLM"/>
    </source>
</evidence>
<feature type="compositionally biased region" description="Low complexity" evidence="1">
    <location>
        <begin position="254"/>
        <end position="266"/>
    </location>
</feature>
<feature type="region of interest" description="Disordered" evidence="1">
    <location>
        <begin position="116"/>
        <end position="146"/>
    </location>
</feature>
<dbReference type="GeneID" id="24100144"/>
<gene>
    <name evidence="2" type="ORF">FIBRA_07443</name>
</gene>
<reference evidence="2 3" key="1">
    <citation type="journal article" date="2012" name="Appl. Environ. Microbiol.">
        <title>Short-read sequencing for genomic analysis of the brown rot fungus Fibroporia radiculosa.</title>
        <authorList>
            <person name="Tang J.D."/>
            <person name="Perkins A.D."/>
            <person name="Sonstegard T.S."/>
            <person name="Schroeder S.G."/>
            <person name="Burgess S.C."/>
            <person name="Diehl S.V."/>
        </authorList>
    </citation>
    <scope>NUCLEOTIDE SEQUENCE [LARGE SCALE GENOMIC DNA]</scope>
    <source>
        <strain evidence="2 3">TFFH 294</strain>
    </source>
</reference>
<dbReference type="InParanoid" id="J4GEG4"/>
<feature type="compositionally biased region" description="Basic and acidic residues" evidence="1">
    <location>
        <begin position="419"/>
        <end position="441"/>
    </location>
</feature>
<accession>J4GEG4</accession>
<dbReference type="Proteomes" id="UP000006352">
    <property type="component" value="Unassembled WGS sequence"/>
</dbReference>
<dbReference type="OrthoDB" id="527344at2759"/>
<feature type="compositionally biased region" description="Basic and acidic residues" evidence="1">
    <location>
        <begin position="542"/>
        <end position="554"/>
    </location>
</feature>
<feature type="compositionally biased region" description="Basic and acidic residues" evidence="1">
    <location>
        <begin position="509"/>
        <end position="533"/>
    </location>
</feature>
<organism evidence="2 3">
    <name type="scientific">Fibroporia radiculosa</name>
    <dbReference type="NCBI Taxonomy" id="599839"/>
    <lineage>
        <taxon>Eukaryota</taxon>
        <taxon>Fungi</taxon>
        <taxon>Dikarya</taxon>
        <taxon>Basidiomycota</taxon>
        <taxon>Agaricomycotina</taxon>
        <taxon>Agaricomycetes</taxon>
        <taxon>Polyporales</taxon>
        <taxon>Fibroporiaceae</taxon>
        <taxon>Fibroporia</taxon>
    </lineage>
</organism>
<dbReference type="Gene3D" id="3.60.15.10">
    <property type="entry name" value="Ribonuclease Z/Hydroxyacylglutathione hydrolase-like"/>
    <property type="match status" value="1"/>
</dbReference>
<evidence type="ECO:0000256" key="1">
    <source>
        <dbReference type="SAM" id="MobiDB-lite"/>
    </source>
</evidence>
<feature type="compositionally biased region" description="Basic and acidic residues" evidence="1">
    <location>
        <begin position="454"/>
        <end position="473"/>
    </location>
</feature>
<dbReference type="HOGENOM" id="CLU_031317_4_2_1"/>
<protein>
    <recommendedName>
        <fullName evidence="4">Metallo-beta-lactamase domain-containing protein</fullName>
    </recommendedName>
</protein>
<evidence type="ECO:0000313" key="2">
    <source>
        <dbReference type="EMBL" id="CCM05233.1"/>
    </source>
</evidence>
<feature type="region of interest" description="Disordered" evidence="1">
    <location>
        <begin position="249"/>
        <end position="285"/>
    </location>
</feature>
<evidence type="ECO:0000313" key="3">
    <source>
        <dbReference type="Proteomes" id="UP000006352"/>
    </source>
</evidence>
<dbReference type="STRING" id="599839.J4GEG4"/>
<dbReference type="SUPFAM" id="SSF56281">
    <property type="entry name" value="Metallo-hydrolase/oxidoreductase"/>
    <property type="match status" value="1"/>
</dbReference>
<dbReference type="GO" id="GO:0042781">
    <property type="term" value="F:3'-tRNA processing endoribonuclease activity"/>
    <property type="evidence" value="ECO:0007669"/>
    <property type="project" value="TreeGrafter"/>
</dbReference>
<feature type="compositionally biased region" description="Basic and acidic residues" evidence="1">
    <location>
        <begin position="484"/>
        <end position="498"/>
    </location>
</feature>
<dbReference type="PANTHER" id="PTHR46018:SF2">
    <property type="entry name" value="ZINC PHOSPHODIESTERASE ELAC PROTEIN 1"/>
    <property type="match status" value="1"/>
</dbReference>
<feature type="region of interest" description="Disordered" evidence="1">
    <location>
        <begin position="57"/>
        <end position="78"/>
    </location>
</feature>
<keyword evidence="3" id="KW-1185">Reference proteome</keyword>